<evidence type="ECO:0000256" key="1">
    <source>
        <dbReference type="PIRSR" id="PIRSR006487-1"/>
    </source>
</evidence>
<dbReference type="Gene3D" id="3.30.1360.120">
    <property type="entry name" value="Probable tRNA modification gtpase trme, domain 1"/>
    <property type="match status" value="1"/>
</dbReference>
<dbReference type="PANTHER" id="PTHR43757">
    <property type="entry name" value="AMINOMETHYLTRANSFERASE"/>
    <property type="match status" value="1"/>
</dbReference>
<evidence type="ECO:0000313" key="5">
    <source>
        <dbReference type="Proteomes" id="UP000182373"/>
    </source>
</evidence>
<reference evidence="5" key="1">
    <citation type="submission" date="2016-11" db="EMBL/GenBank/DDBJ databases">
        <title>Comparative genomic and phenotypic analysis of Granulibacter bethesdensis clinical isolates from patients with chronic granulomatous disease.</title>
        <authorList>
            <person name="Zarember K.A."/>
            <person name="Porcella S.F."/>
            <person name="Chu J."/>
            <person name="Ding L."/>
            <person name="Dahlstrom E."/>
            <person name="Barbian K."/>
            <person name="Martens C."/>
            <person name="Sykora L."/>
            <person name="Kramer S."/>
            <person name="Pettinato A.M."/>
            <person name="Hong H."/>
            <person name="Wald G."/>
            <person name="Berg L.J."/>
            <person name="Rogge L.S."/>
            <person name="Greenberg D.E."/>
            <person name="Falcone E.L."/>
            <person name="Neves J.F."/>
            <person name="Simoes M.J."/>
            <person name="Casal M."/>
            <person name="Rodriguez-Lopez F.C."/>
            <person name="Zelazny A."/>
            <person name="Gallin J.I."/>
            <person name="Holland S.M."/>
        </authorList>
    </citation>
    <scope>NUCLEOTIDE SEQUENCE [LARGE SCALE GENOMIC DNA]</scope>
    <source>
        <strain evidence="5">NIH9.1</strain>
    </source>
</reference>
<dbReference type="Pfam" id="PF08669">
    <property type="entry name" value="GCV_T_C"/>
    <property type="match status" value="1"/>
</dbReference>
<dbReference type="SUPFAM" id="SSF101790">
    <property type="entry name" value="Aminomethyltransferase beta-barrel domain"/>
    <property type="match status" value="1"/>
</dbReference>
<dbReference type="PANTHER" id="PTHR43757:SF2">
    <property type="entry name" value="AMINOMETHYLTRANSFERASE, MITOCHONDRIAL"/>
    <property type="match status" value="1"/>
</dbReference>
<proteinExistence type="predicted"/>
<dbReference type="InterPro" id="IPR029043">
    <property type="entry name" value="GcvT/YgfZ_C"/>
</dbReference>
<protein>
    <submittedName>
        <fullName evidence="4">Aminomethyltransferase</fullName>
        <ecNumber evidence="4">2.1.2.10</ecNumber>
    </submittedName>
</protein>
<dbReference type="Proteomes" id="UP000182373">
    <property type="component" value="Chromosome"/>
</dbReference>
<name>A0AAC9KD16_9PROT</name>
<feature type="domain" description="GCVT N-terminal" evidence="2">
    <location>
        <begin position="13"/>
        <end position="267"/>
    </location>
</feature>
<dbReference type="SUPFAM" id="SSF103025">
    <property type="entry name" value="Folate-binding domain"/>
    <property type="match status" value="1"/>
</dbReference>
<dbReference type="InterPro" id="IPR013977">
    <property type="entry name" value="GcvT_C"/>
</dbReference>
<sequence>MTISYPERHSALTSRHVALGSKMDASWNGMPIPQTYASDPYDETVLVRTKAGLFDVTALQIINVSGPDALTVLNNLVTSDLAKILPGNSLITSIVNDDGGIIDDVIIYVDSKTEFRVSHGGGTLEPVLMKDIAGHDVVAQRDDDVHILSLQGPLSGNILQPHTELPLSSLSYFSHAPTTLFGKPVRIARGGYSGETGYEVFCTSEEAGPIWDMILEAGKSYGATPVSWSCLDIVRLEGGLLFFPYDMPAENTTPWEVNMGWSVDLQKPAFRGKKALETLRGQERSTIIGLEVLSKEAAEPGTPIFHDGVQVGQVTSSIFSQYLMKSLAIATIKPSLSALGTLVSVGESAQANIVRMPFYDPMRLRTHPR</sequence>
<dbReference type="InterPro" id="IPR027266">
    <property type="entry name" value="TrmE/GcvT-like"/>
</dbReference>
<gene>
    <name evidence="4" type="ORF">GbCGDNIH9_1826</name>
</gene>
<feature type="binding site" evidence="1">
    <location>
        <position position="199"/>
    </location>
    <ligand>
        <name>substrate</name>
    </ligand>
</feature>
<dbReference type="AlphaFoldDB" id="A0AAC9KD16"/>
<organism evidence="4 5">
    <name type="scientific">Granulibacter bethesdensis</name>
    <dbReference type="NCBI Taxonomy" id="364410"/>
    <lineage>
        <taxon>Bacteria</taxon>
        <taxon>Pseudomonadati</taxon>
        <taxon>Pseudomonadota</taxon>
        <taxon>Alphaproteobacteria</taxon>
        <taxon>Acetobacterales</taxon>
        <taxon>Acetobacteraceae</taxon>
        <taxon>Granulibacter</taxon>
    </lineage>
</organism>
<dbReference type="EMBL" id="CP018191">
    <property type="protein sequence ID" value="APH55138.1"/>
    <property type="molecule type" value="Genomic_DNA"/>
</dbReference>
<dbReference type="Pfam" id="PF01571">
    <property type="entry name" value="GCV_T"/>
    <property type="match status" value="1"/>
</dbReference>
<dbReference type="GO" id="GO:0004047">
    <property type="term" value="F:aminomethyltransferase activity"/>
    <property type="evidence" value="ECO:0007669"/>
    <property type="project" value="UniProtKB-EC"/>
</dbReference>
<accession>A0AAC9KD16</accession>
<dbReference type="PIRSF" id="PIRSF006487">
    <property type="entry name" value="GcvT"/>
    <property type="match status" value="1"/>
</dbReference>
<dbReference type="InterPro" id="IPR006222">
    <property type="entry name" value="GCVT_N"/>
</dbReference>
<evidence type="ECO:0000259" key="2">
    <source>
        <dbReference type="Pfam" id="PF01571"/>
    </source>
</evidence>
<evidence type="ECO:0000313" key="4">
    <source>
        <dbReference type="EMBL" id="APH55138.1"/>
    </source>
</evidence>
<dbReference type="RefSeq" id="WP_072572986.1">
    <property type="nucleotide sequence ID" value="NZ_CP018191.1"/>
</dbReference>
<keyword evidence="4" id="KW-0808">Transferase</keyword>
<feature type="domain" description="Aminomethyltransferase C-terminal" evidence="3">
    <location>
        <begin position="287"/>
        <end position="360"/>
    </location>
</feature>
<dbReference type="GO" id="GO:0005829">
    <property type="term" value="C:cytosol"/>
    <property type="evidence" value="ECO:0007669"/>
    <property type="project" value="TreeGrafter"/>
</dbReference>
<dbReference type="InterPro" id="IPR028896">
    <property type="entry name" value="GcvT/YgfZ/DmdA"/>
</dbReference>
<evidence type="ECO:0000259" key="3">
    <source>
        <dbReference type="Pfam" id="PF08669"/>
    </source>
</evidence>
<dbReference type="EC" id="2.1.2.10" evidence="4"/>